<sequence length="454" mass="50037">MTEQKRILIAVMITSFIGPFMGSSVNIAVPAMAEDFNMMPDELTWAVTAFLIGSAAALLPFGRLADIKGRRRIYLQGLACICATTLVCAVVQNFLAFIFVRFLQGLSMSMIFGTSMALLVSCCGAENRGKTIGLSAACVYSGVSLGPFIGGFITDYLGWRMIFWLTGIALLINFFLIFKVKTDWYGAKDKKFDYIGSIIYLVMIVLFLYGLSDWTRHEFVHYMPFIAFILFLLFIYEQKKVASPLVDLSIFKNTVFTMSNIAALIHYSATFALGFVLSLYLQLVRGMDAFTAGGFLLIQPFIMTIVSPKAGALSDKFSSRLIASLGMGMMMIGLFAFSFLDKDTSFYLIGINLAFIGLGFGLFASPNNNAIMGAVEAKFYGVASSILAVMRLTGQAISMSLVTLLLSIFTAEAIESNYVDILLHSFKYIFILFGFLCIIALFASLMRGKENVKE</sequence>
<organism evidence="9 10">
    <name type="scientific">Megamonas hypermegale</name>
    <dbReference type="NCBI Taxonomy" id="158847"/>
    <lineage>
        <taxon>Bacteria</taxon>
        <taxon>Bacillati</taxon>
        <taxon>Bacillota</taxon>
        <taxon>Negativicutes</taxon>
        <taxon>Selenomonadales</taxon>
        <taxon>Selenomonadaceae</taxon>
        <taxon>Megamonas</taxon>
    </lineage>
</organism>
<reference evidence="9 10" key="1">
    <citation type="submission" date="2018-06" db="EMBL/GenBank/DDBJ databases">
        <authorList>
            <consortium name="Pathogen Informatics"/>
            <person name="Doyle S."/>
        </authorList>
    </citation>
    <scope>NUCLEOTIDE SEQUENCE [LARGE SCALE GENOMIC DNA]</scope>
    <source>
        <strain evidence="9 10">NCTC10571</strain>
    </source>
</reference>
<dbReference type="Proteomes" id="UP000255234">
    <property type="component" value="Unassembled WGS sequence"/>
</dbReference>
<dbReference type="PROSITE" id="PS50850">
    <property type="entry name" value="MFS"/>
    <property type="match status" value="1"/>
</dbReference>
<dbReference type="Gene3D" id="1.20.1720.10">
    <property type="entry name" value="Multidrug resistance protein D"/>
    <property type="match status" value="1"/>
</dbReference>
<dbReference type="GO" id="GO:0022857">
    <property type="term" value="F:transmembrane transporter activity"/>
    <property type="evidence" value="ECO:0007669"/>
    <property type="project" value="InterPro"/>
</dbReference>
<feature type="transmembrane region" description="Helical" evidence="7">
    <location>
        <begin position="289"/>
        <end position="308"/>
    </location>
</feature>
<feature type="transmembrane region" description="Helical" evidence="7">
    <location>
        <begin position="106"/>
        <end position="125"/>
    </location>
</feature>
<name>A0A378NQ41_9FIRM</name>
<feature type="transmembrane region" description="Helical" evidence="7">
    <location>
        <begin position="43"/>
        <end position="61"/>
    </location>
</feature>
<evidence type="ECO:0000256" key="4">
    <source>
        <dbReference type="ARBA" id="ARBA00022692"/>
    </source>
</evidence>
<evidence type="ECO:0000256" key="2">
    <source>
        <dbReference type="ARBA" id="ARBA00022448"/>
    </source>
</evidence>
<feature type="transmembrane region" description="Helical" evidence="7">
    <location>
        <begin position="7"/>
        <end position="31"/>
    </location>
</feature>
<dbReference type="InterPro" id="IPR011701">
    <property type="entry name" value="MFS"/>
</dbReference>
<dbReference type="InterPro" id="IPR020846">
    <property type="entry name" value="MFS_dom"/>
</dbReference>
<evidence type="ECO:0000256" key="1">
    <source>
        <dbReference type="ARBA" id="ARBA00004651"/>
    </source>
</evidence>
<dbReference type="GO" id="GO:0005886">
    <property type="term" value="C:plasma membrane"/>
    <property type="evidence" value="ECO:0007669"/>
    <property type="project" value="UniProtKB-SubCell"/>
</dbReference>
<keyword evidence="6 7" id="KW-0472">Membrane</keyword>
<evidence type="ECO:0000256" key="7">
    <source>
        <dbReference type="SAM" id="Phobius"/>
    </source>
</evidence>
<feature type="transmembrane region" description="Helical" evidence="7">
    <location>
        <begin position="320"/>
        <end position="340"/>
    </location>
</feature>
<accession>A0A378NQ41</accession>
<keyword evidence="4 7" id="KW-0812">Transmembrane</keyword>
<feature type="transmembrane region" description="Helical" evidence="7">
    <location>
        <begin position="386"/>
        <end position="408"/>
    </location>
</feature>
<feature type="transmembrane region" description="Helical" evidence="7">
    <location>
        <begin position="192"/>
        <end position="212"/>
    </location>
</feature>
<dbReference type="PRINTS" id="PR01036">
    <property type="entry name" value="TCRTETB"/>
</dbReference>
<comment type="subcellular location">
    <subcellularLocation>
        <location evidence="1">Cell membrane</location>
        <topology evidence="1">Multi-pass membrane protein</topology>
    </subcellularLocation>
</comment>
<feature type="transmembrane region" description="Helical" evidence="7">
    <location>
        <begin position="73"/>
        <end position="100"/>
    </location>
</feature>
<dbReference type="PANTHER" id="PTHR42718:SF46">
    <property type="entry name" value="BLR6921 PROTEIN"/>
    <property type="match status" value="1"/>
</dbReference>
<feature type="transmembrane region" description="Helical" evidence="7">
    <location>
        <begin position="346"/>
        <end position="365"/>
    </location>
</feature>
<dbReference type="CDD" id="cd17321">
    <property type="entry name" value="MFS_MMR_MDR_like"/>
    <property type="match status" value="1"/>
</dbReference>
<dbReference type="InterPro" id="IPR036259">
    <property type="entry name" value="MFS_trans_sf"/>
</dbReference>
<keyword evidence="5 7" id="KW-1133">Transmembrane helix</keyword>
<dbReference type="Pfam" id="PF07690">
    <property type="entry name" value="MFS_1"/>
    <property type="match status" value="1"/>
</dbReference>
<proteinExistence type="predicted"/>
<dbReference type="RefSeq" id="WP_115150773.1">
    <property type="nucleotide sequence ID" value="NZ_UGPP01000001.1"/>
</dbReference>
<feature type="transmembrane region" description="Helical" evidence="7">
    <location>
        <begin position="428"/>
        <end position="446"/>
    </location>
</feature>
<evidence type="ECO:0000313" key="9">
    <source>
        <dbReference type="EMBL" id="STY69937.1"/>
    </source>
</evidence>
<dbReference type="Gene3D" id="1.20.1250.20">
    <property type="entry name" value="MFS general substrate transporter like domains"/>
    <property type="match status" value="1"/>
</dbReference>
<gene>
    <name evidence="9" type="primary">stp_1</name>
    <name evidence="9" type="ORF">NCTC10571_00016</name>
</gene>
<dbReference type="PANTHER" id="PTHR42718">
    <property type="entry name" value="MAJOR FACILITATOR SUPERFAMILY MULTIDRUG TRANSPORTER MFSC"/>
    <property type="match status" value="1"/>
</dbReference>
<protein>
    <submittedName>
        <fullName evidence="9">Spectinomycin tetracycline efflux pump</fullName>
    </submittedName>
</protein>
<feature type="transmembrane region" description="Helical" evidence="7">
    <location>
        <begin position="132"/>
        <end position="153"/>
    </location>
</feature>
<keyword evidence="2" id="KW-0813">Transport</keyword>
<feature type="transmembrane region" description="Helical" evidence="7">
    <location>
        <begin position="257"/>
        <end position="283"/>
    </location>
</feature>
<keyword evidence="3" id="KW-1003">Cell membrane</keyword>
<evidence type="ECO:0000259" key="8">
    <source>
        <dbReference type="PROSITE" id="PS50850"/>
    </source>
</evidence>
<feature type="domain" description="Major facilitator superfamily (MFS) profile" evidence="8">
    <location>
        <begin position="7"/>
        <end position="452"/>
    </location>
</feature>
<evidence type="ECO:0000256" key="6">
    <source>
        <dbReference type="ARBA" id="ARBA00023136"/>
    </source>
</evidence>
<dbReference type="EMBL" id="UGPP01000001">
    <property type="protein sequence ID" value="STY69937.1"/>
    <property type="molecule type" value="Genomic_DNA"/>
</dbReference>
<dbReference type="SUPFAM" id="SSF103473">
    <property type="entry name" value="MFS general substrate transporter"/>
    <property type="match status" value="1"/>
</dbReference>
<evidence type="ECO:0000256" key="5">
    <source>
        <dbReference type="ARBA" id="ARBA00022989"/>
    </source>
</evidence>
<dbReference type="AlphaFoldDB" id="A0A378NQ41"/>
<feature type="transmembrane region" description="Helical" evidence="7">
    <location>
        <begin position="159"/>
        <end position="180"/>
    </location>
</feature>
<evidence type="ECO:0000256" key="3">
    <source>
        <dbReference type="ARBA" id="ARBA00022475"/>
    </source>
</evidence>
<feature type="transmembrane region" description="Helical" evidence="7">
    <location>
        <begin position="219"/>
        <end position="236"/>
    </location>
</feature>
<evidence type="ECO:0000313" key="10">
    <source>
        <dbReference type="Proteomes" id="UP000255234"/>
    </source>
</evidence>